<keyword evidence="1" id="KW-1133">Transmembrane helix</keyword>
<dbReference type="KEGG" id="cep:Cri9333_2971"/>
<dbReference type="EMBL" id="CP003620">
    <property type="protein sequence ID" value="AFZ13810.1"/>
    <property type="molecule type" value="Genomic_DNA"/>
</dbReference>
<evidence type="ECO:0000313" key="3">
    <source>
        <dbReference type="Proteomes" id="UP000010472"/>
    </source>
</evidence>
<dbReference type="Proteomes" id="UP000010472">
    <property type="component" value="Chromosome"/>
</dbReference>
<keyword evidence="3" id="KW-1185">Reference proteome</keyword>
<protein>
    <submittedName>
        <fullName evidence="2">Uncharacterized protein</fullName>
    </submittedName>
</protein>
<dbReference type="eggNOG" id="COG3779">
    <property type="taxonomic scope" value="Bacteria"/>
</dbReference>
<sequence length="469" mass="54358">MTSQILVKKSPIRRNSWLEKIIALIAVINFCLVLFNISYIHWRDVYLNEIPILTQLYDPIQGIEPHRETARYLEQVNKLQEQITQNGLASTEVEQLLEKLRFLSNEMIEDNPFAGANKSGLLEKIKHDIRDRVGIRSAHQAFATFWSQEHLAAVGWQQEINFFNTKIRPLMNYNYYRGIDINGKFVDKFWQIDLPFVIIFSLEFLARTFYISRRNPHLNWLEAILRRWYDLLLLIPFWRGLRIIPVTVRLYQSELLNLEPLRAQLNHDFVANFAEEITAVVGVQIINQIQEIIKRGEAARWLLHPETRRAYVQVNPVNEVSAIASRLVNLSVYEVMPKIQPDLEALLHHNIENALKQIPGYQQLNHLPGLNHLPTQITQNLVNTLSDKAYGTLVNAVQDPAGAKLTARLSKNFINALDVELQKPQNLQEIQSLLIDMLEEIKINYVKGIAETGVEKTLDETQKVQRLNN</sequence>
<proteinExistence type="predicted"/>
<keyword evidence="1" id="KW-0472">Membrane</keyword>
<name>K9W300_9CYAN</name>
<dbReference type="HOGENOM" id="CLU_028584_0_0_3"/>
<gene>
    <name evidence="2" type="ORF">Cri9333_2971</name>
</gene>
<dbReference type="RefSeq" id="WP_015203918.1">
    <property type="nucleotide sequence ID" value="NC_019753.1"/>
</dbReference>
<dbReference type="STRING" id="1173022.Cri9333_2971"/>
<keyword evidence="1" id="KW-0812">Transmembrane</keyword>
<accession>K9W300</accession>
<feature type="transmembrane region" description="Helical" evidence="1">
    <location>
        <begin position="21"/>
        <end position="42"/>
    </location>
</feature>
<reference evidence="2 3" key="1">
    <citation type="submission" date="2012-06" db="EMBL/GenBank/DDBJ databases">
        <title>Finished chromosome of genome of Crinalium epipsammum PCC 9333.</title>
        <authorList>
            <consortium name="US DOE Joint Genome Institute"/>
            <person name="Gugger M."/>
            <person name="Coursin T."/>
            <person name="Rippka R."/>
            <person name="Tandeau De Marsac N."/>
            <person name="Huntemann M."/>
            <person name="Wei C.-L."/>
            <person name="Han J."/>
            <person name="Detter J.C."/>
            <person name="Han C."/>
            <person name="Tapia R."/>
            <person name="Davenport K."/>
            <person name="Daligault H."/>
            <person name="Erkkila T."/>
            <person name="Gu W."/>
            <person name="Munk A.C.C."/>
            <person name="Teshima H."/>
            <person name="Xu Y."/>
            <person name="Chain P."/>
            <person name="Chen A."/>
            <person name="Krypides N."/>
            <person name="Mavromatis K."/>
            <person name="Markowitz V."/>
            <person name="Szeto E."/>
            <person name="Ivanova N."/>
            <person name="Mikhailova N."/>
            <person name="Ovchinnikova G."/>
            <person name="Pagani I."/>
            <person name="Pati A."/>
            <person name="Goodwin L."/>
            <person name="Peters L."/>
            <person name="Pitluck S."/>
            <person name="Woyke T."/>
            <person name="Kerfeld C."/>
        </authorList>
    </citation>
    <scope>NUCLEOTIDE SEQUENCE [LARGE SCALE GENOMIC DNA]</scope>
    <source>
        <strain evidence="2 3">PCC 9333</strain>
    </source>
</reference>
<evidence type="ECO:0000313" key="2">
    <source>
        <dbReference type="EMBL" id="AFZ13810.1"/>
    </source>
</evidence>
<dbReference type="OrthoDB" id="501625at2"/>
<dbReference type="PATRIC" id="fig|1173022.3.peg.3216"/>
<evidence type="ECO:0000256" key="1">
    <source>
        <dbReference type="SAM" id="Phobius"/>
    </source>
</evidence>
<organism evidence="2 3">
    <name type="scientific">Crinalium epipsammum PCC 9333</name>
    <dbReference type="NCBI Taxonomy" id="1173022"/>
    <lineage>
        <taxon>Bacteria</taxon>
        <taxon>Bacillati</taxon>
        <taxon>Cyanobacteriota</taxon>
        <taxon>Cyanophyceae</taxon>
        <taxon>Gomontiellales</taxon>
        <taxon>Gomontiellaceae</taxon>
        <taxon>Crinalium</taxon>
    </lineage>
</organism>
<dbReference type="AlphaFoldDB" id="K9W300"/>